<dbReference type="PROSITE" id="PS01300">
    <property type="entry name" value="RECR"/>
    <property type="match status" value="1"/>
</dbReference>
<evidence type="ECO:0000256" key="1">
    <source>
        <dbReference type="ARBA" id="ARBA00022723"/>
    </source>
</evidence>
<dbReference type="Pfam" id="PF21175">
    <property type="entry name" value="RecR_C"/>
    <property type="match status" value="1"/>
</dbReference>
<proteinExistence type="inferred from homology"/>
<dbReference type="InterPro" id="IPR015967">
    <property type="entry name" value="Rcmb_RecR_Znf"/>
</dbReference>
<dbReference type="SUPFAM" id="SSF111304">
    <property type="entry name" value="Recombination protein RecR"/>
    <property type="match status" value="1"/>
</dbReference>
<evidence type="ECO:0000256" key="3">
    <source>
        <dbReference type="ARBA" id="ARBA00022771"/>
    </source>
</evidence>
<keyword evidence="1 7" id="KW-0479">Metal-binding</keyword>
<evidence type="ECO:0000256" key="7">
    <source>
        <dbReference type="HAMAP-Rule" id="MF_00017"/>
    </source>
</evidence>
<dbReference type="STRING" id="1798507.A3A34_03855"/>
<dbReference type="GO" id="GO:0003677">
    <property type="term" value="F:DNA binding"/>
    <property type="evidence" value="ECO:0007669"/>
    <property type="project" value="UniProtKB-UniRule"/>
</dbReference>
<dbReference type="PROSITE" id="PS50880">
    <property type="entry name" value="TOPRIM"/>
    <property type="match status" value="1"/>
</dbReference>
<keyword evidence="5 7" id="KW-0233">DNA recombination</keyword>
<dbReference type="HAMAP" id="MF_00017">
    <property type="entry name" value="RecR"/>
    <property type="match status" value="1"/>
</dbReference>
<protein>
    <recommendedName>
        <fullName evidence="7">Recombination protein RecR</fullName>
    </recommendedName>
</protein>
<comment type="caution">
    <text evidence="9">The sequence shown here is derived from an EMBL/GenBank/DDBJ whole genome shotgun (WGS) entry which is preliminary data.</text>
</comment>
<evidence type="ECO:0000256" key="6">
    <source>
        <dbReference type="ARBA" id="ARBA00023204"/>
    </source>
</evidence>
<keyword evidence="2 7" id="KW-0227">DNA damage</keyword>
<dbReference type="EMBL" id="MFLU01000010">
    <property type="protein sequence ID" value="OGG74924.1"/>
    <property type="molecule type" value="Genomic_DNA"/>
</dbReference>
<name>A0A1F6EMQ5_9BACT</name>
<evidence type="ECO:0000256" key="2">
    <source>
        <dbReference type="ARBA" id="ARBA00022763"/>
    </source>
</evidence>
<keyword evidence="3 7" id="KW-0863">Zinc-finger</keyword>
<evidence type="ECO:0000256" key="4">
    <source>
        <dbReference type="ARBA" id="ARBA00022833"/>
    </source>
</evidence>
<dbReference type="InterPro" id="IPR023627">
    <property type="entry name" value="Rcmb_RecR"/>
</dbReference>
<comment type="caution">
    <text evidence="7">Lacks conserved residue(s) required for the propagation of feature annotation.</text>
</comment>
<dbReference type="PANTHER" id="PTHR30446:SF0">
    <property type="entry name" value="RECOMBINATION PROTEIN RECR"/>
    <property type="match status" value="1"/>
</dbReference>
<keyword evidence="4 7" id="KW-0862">Zinc</keyword>
<feature type="domain" description="Toprim" evidence="8">
    <location>
        <begin position="81"/>
        <end position="186"/>
    </location>
</feature>
<dbReference type="Gene3D" id="1.10.8.420">
    <property type="entry name" value="RecR Domain 1"/>
    <property type="match status" value="1"/>
</dbReference>
<accession>A0A1F6EMQ5</accession>
<dbReference type="Pfam" id="PF21176">
    <property type="entry name" value="RecR_HhH"/>
    <property type="match status" value="1"/>
</dbReference>
<organism evidence="9 10">
    <name type="scientific">Candidatus Kaiserbacteria bacterium RIFCSPLOWO2_01_FULL_50_24</name>
    <dbReference type="NCBI Taxonomy" id="1798507"/>
    <lineage>
        <taxon>Bacteria</taxon>
        <taxon>Candidatus Kaiseribacteriota</taxon>
    </lineage>
</organism>
<gene>
    <name evidence="7" type="primary">recR</name>
    <name evidence="9" type="ORF">A3A34_03855</name>
</gene>
<keyword evidence="6 7" id="KW-0234">DNA repair</keyword>
<dbReference type="Gene3D" id="3.40.1360.10">
    <property type="match status" value="1"/>
</dbReference>
<dbReference type="InterPro" id="IPR000093">
    <property type="entry name" value="DNA_Rcmb_RecR"/>
</dbReference>
<evidence type="ECO:0000313" key="10">
    <source>
        <dbReference type="Proteomes" id="UP000178587"/>
    </source>
</evidence>
<dbReference type="InterPro" id="IPR006171">
    <property type="entry name" value="TOPRIM_dom"/>
</dbReference>
<evidence type="ECO:0000259" key="8">
    <source>
        <dbReference type="PROSITE" id="PS50880"/>
    </source>
</evidence>
<dbReference type="GO" id="GO:0006281">
    <property type="term" value="P:DNA repair"/>
    <property type="evidence" value="ECO:0007669"/>
    <property type="project" value="UniProtKB-UniRule"/>
</dbReference>
<dbReference type="PANTHER" id="PTHR30446">
    <property type="entry name" value="RECOMBINATION PROTEIN RECR"/>
    <property type="match status" value="1"/>
</dbReference>
<evidence type="ECO:0000256" key="5">
    <source>
        <dbReference type="ARBA" id="ARBA00023172"/>
    </source>
</evidence>
<comment type="function">
    <text evidence="7">May play a role in DNA repair. It seems to be involved in an RecBC-independent recombinational process of DNA repair. It may act with RecF and RecO.</text>
</comment>
<dbReference type="GO" id="GO:0006310">
    <property type="term" value="P:DNA recombination"/>
    <property type="evidence" value="ECO:0007669"/>
    <property type="project" value="UniProtKB-UniRule"/>
</dbReference>
<reference evidence="9 10" key="1">
    <citation type="journal article" date="2016" name="Nat. Commun.">
        <title>Thousands of microbial genomes shed light on interconnected biogeochemical processes in an aquifer system.</title>
        <authorList>
            <person name="Anantharaman K."/>
            <person name="Brown C.T."/>
            <person name="Hug L.A."/>
            <person name="Sharon I."/>
            <person name="Castelle C.J."/>
            <person name="Probst A.J."/>
            <person name="Thomas B.C."/>
            <person name="Singh A."/>
            <person name="Wilkins M.J."/>
            <person name="Karaoz U."/>
            <person name="Brodie E.L."/>
            <person name="Williams K.H."/>
            <person name="Hubbard S.S."/>
            <person name="Banfield J.F."/>
        </authorList>
    </citation>
    <scope>NUCLEOTIDE SEQUENCE [LARGE SCALE GENOMIC DNA]</scope>
</reference>
<dbReference type="GO" id="GO:0008270">
    <property type="term" value="F:zinc ion binding"/>
    <property type="evidence" value="ECO:0007669"/>
    <property type="project" value="UniProtKB-KW"/>
</dbReference>
<sequence length="207" mass="22855">MSENAIDRLTEIFKRFPGIGPRQAGRFVYYLLRSPPSLRRELVDAVRGIAEAAKQCPTCFRYHSDKQKECSVCRSASRDTSLLMVVASDADLSSLEHSDTYKGRYFVLGGTVALGTDKNPTLRTKELLASLPMRIETGLQEIILAFPANPEGDATAFLIRNKILEATPLGFTPLGFKITALGRGLSTGSELEYADPDTLRNALENRR</sequence>
<dbReference type="Pfam" id="PF13662">
    <property type="entry name" value="Toprim_4"/>
    <property type="match status" value="1"/>
</dbReference>
<dbReference type="Proteomes" id="UP000178587">
    <property type="component" value="Unassembled WGS sequence"/>
</dbReference>
<dbReference type="AlphaFoldDB" id="A0A1F6EMQ5"/>
<comment type="similarity">
    <text evidence="7">Belongs to the RecR family.</text>
</comment>
<evidence type="ECO:0000313" key="9">
    <source>
        <dbReference type="EMBL" id="OGG74924.1"/>
    </source>
</evidence>